<accession>A0A7J8SLK1</accession>
<dbReference type="EMBL" id="JABFAC010000010">
    <property type="protein sequence ID" value="MBA0626496.1"/>
    <property type="molecule type" value="Genomic_DNA"/>
</dbReference>
<dbReference type="PANTHER" id="PTHR47074">
    <property type="entry name" value="BNAC02G40300D PROTEIN"/>
    <property type="match status" value="1"/>
</dbReference>
<name>A0A7J8SLK1_GOSDV</name>
<evidence type="ECO:0000313" key="2">
    <source>
        <dbReference type="EMBL" id="MBA0626496.1"/>
    </source>
</evidence>
<evidence type="ECO:0000256" key="1">
    <source>
        <dbReference type="SAM" id="MobiDB-lite"/>
    </source>
</evidence>
<keyword evidence="3" id="KW-1185">Reference proteome</keyword>
<proteinExistence type="predicted"/>
<protein>
    <recommendedName>
        <fullName evidence="4">RNase H type-1 domain-containing protein</fullName>
    </recommendedName>
</protein>
<dbReference type="AlphaFoldDB" id="A0A7J8SLK1"/>
<gene>
    <name evidence="2" type="ORF">Godav_004153</name>
</gene>
<comment type="caution">
    <text evidence="2">The sequence shown here is derived from an EMBL/GenBank/DDBJ whole genome shotgun (WGS) entry which is preliminary data.</text>
</comment>
<feature type="region of interest" description="Disordered" evidence="1">
    <location>
        <begin position="252"/>
        <end position="275"/>
    </location>
</feature>
<evidence type="ECO:0000313" key="3">
    <source>
        <dbReference type="Proteomes" id="UP000593561"/>
    </source>
</evidence>
<dbReference type="Proteomes" id="UP000593561">
    <property type="component" value="Unassembled WGS sequence"/>
</dbReference>
<dbReference type="PANTHER" id="PTHR47074:SF61">
    <property type="entry name" value="RNASE H TYPE-1 DOMAIN-CONTAINING PROTEIN"/>
    <property type="match status" value="1"/>
</dbReference>
<sequence>MNISVNGDYWIPDLLLGRLSDLNLNLNNTRVADFIDPRNRIWKKELIESIFPEDVAEKILGIPLSEVPHEDFQVWRAEASGDYTVRNAYKLLQGEENMDHLFRKCPVSELVWSELSFHQFLHDNQRDFSQWLTWVFSTSSTSQCRIFCCALWAIWGDRNARVHKKGGKSGKEMAGYVQSYITELNEVDKRRPKVTIAVKKWRKPPDRIVKINFDGAYDDRQKRSAVGIVAKDREGTVLLSCAKNHHRISSAFEAEAGVPEAAEEQAARERVREPD</sequence>
<evidence type="ECO:0008006" key="4">
    <source>
        <dbReference type="Google" id="ProtNLM"/>
    </source>
</evidence>
<organism evidence="2 3">
    <name type="scientific">Gossypium davidsonii</name>
    <name type="common">Davidson's cotton</name>
    <name type="synonym">Gossypium klotzschianum subsp. davidsonii</name>
    <dbReference type="NCBI Taxonomy" id="34287"/>
    <lineage>
        <taxon>Eukaryota</taxon>
        <taxon>Viridiplantae</taxon>
        <taxon>Streptophyta</taxon>
        <taxon>Embryophyta</taxon>
        <taxon>Tracheophyta</taxon>
        <taxon>Spermatophyta</taxon>
        <taxon>Magnoliopsida</taxon>
        <taxon>eudicotyledons</taxon>
        <taxon>Gunneridae</taxon>
        <taxon>Pentapetalae</taxon>
        <taxon>rosids</taxon>
        <taxon>malvids</taxon>
        <taxon>Malvales</taxon>
        <taxon>Malvaceae</taxon>
        <taxon>Malvoideae</taxon>
        <taxon>Gossypium</taxon>
    </lineage>
</organism>
<dbReference type="InterPro" id="IPR052929">
    <property type="entry name" value="RNase_H-like_EbsB-rel"/>
</dbReference>
<feature type="compositionally biased region" description="Basic and acidic residues" evidence="1">
    <location>
        <begin position="265"/>
        <end position="275"/>
    </location>
</feature>
<reference evidence="2 3" key="1">
    <citation type="journal article" date="2019" name="Genome Biol. Evol.">
        <title>Insights into the evolution of the New World diploid cottons (Gossypium, subgenus Houzingenia) based on genome sequencing.</title>
        <authorList>
            <person name="Grover C.E."/>
            <person name="Arick M.A. 2nd"/>
            <person name="Thrash A."/>
            <person name="Conover J.L."/>
            <person name="Sanders W.S."/>
            <person name="Peterson D.G."/>
            <person name="Frelichowski J.E."/>
            <person name="Scheffler J.A."/>
            <person name="Scheffler B.E."/>
            <person name="Wendel J.F."/>
        </authorList>
    </citation>
    <scope>NUCLEOTIDE SEQUENCE [LARGE SCALE GENOMIC DNA]</scope>
    <source>
        <strain evidence="2">27</strain>
        <tissue evidence="2">Leaf</tissue>
    </source>
</reference>